<evidence type="ECO:0000313" key="3">
    <source>
        <dbReference type="Proteomes" id="UP000825002"/>
    </source>
</evidence>
<feature type="non-terminal residue" evidence="2">
    <location>
        <position position="359"/>
    </location>
</feature>
<name>A0ABQ7S5S7_9ACAR</name>
<reference evidence="2 3" key="1">
    <citation type="submission" date="2020-10" db="EMBL/GenBank/DDBJ databases">
        <authorList>
            <person name="Klimov P.B."/>
            <person name="Dyachkov S.M."/>
            <person name="Chetverikov P.E."/>
        </authorList>
    </citation>
    <scope>NUCLEOTIDE SEQUENCE [LARGE SCALE GENOMIC DNA]</scope>
    <source>
        <strain evidence="2">BMOC 18-1129-001#AD2665</strain>
        <tissue evidence="2">Entire mites</tissue>
    </source>
</reference>
<dbReference type="EMBL" id="JAIFTH010000986">
    <property type="protein sequence ID" value="KAG9508772.1"/>
    <property type="molecule type" value="Genomic_DNA"/>
</dbReference>
<feature type="transmembrane region" description="Helical" evidence="1">
    <location>
        <begin position="261"/>
        <end position="284"/>
    </location>
</feature>
<feature type="transmembrane region" description="Helical" evidence="1">
    <location>
        <begin position="114"/>
        <end position="134"/>
    </location>
</feature>
<keyword evidence="1" id="KW-0472">Membrane</keyword>
<evidence type="ECO:0000256" key="1">
    <source>
        <dbReference type="SAM" id="Phobius"/>
    </source>
</evidence>
<gene>
    <name evidence="2" type="ORF">GZH46_02725</name>
</gene>
<evidence type="ECO:0008006" key="4">
    <source>
        <dbReference type="Google" id="ProtNLM"/>
    </source>
</evidence>
<feature type="non-terminal residue" evidence="2">
    <location>
        <position position="1"/>
    </location>
</feature>
<feature type="transmembrane region" description="Helical" evidence="1">
    <location>
        <begin position="60"/>
        <end position="82"/>
    </location>
</feature>
<sequence>YAFTPQQTLQSQARFVYKRLVLLKHTFYYKLQHHRRYNYCESRPYTRSDDWLRWSVRVRVVIGSLSQITLTTGFAVMILNAFSARASNASMHAVHDVFHWHLLAWQDYLFLVELWTPATTLSLSVGVVLVYFLFPIIELSLCLDEIKLKMCTAALLLRYTRPQLLHSFYLLARELNINDVDEINEIRHRRMQVLGDDCRIKSLPHFVSTFKFNTHKRYQQLILRSAAANYAHTVDKLLDDIYLDFYLFVHEFDAVHELASVLLYIGAATFIALMASFIYLSQYLTDFDTVVAIATSLEFVGVNLILISSSYLSSRSTTTSGIQFGPNSPNVGFCSEIHSHSVFLAITSRIEVSYRPICT</sequence>
<keyword evidence="1" id="KW-0812">Transmembrane</keyword>
<organism evidence="2 3">
    <name type="scientific">Fragariocoptes setiger</name>
    <dbReference type="NCBI Taxonomy" id="1670756"/>
    <lineage>
        <taxon>Eukaryota</taxon>
        <taxon>Metazoa</taxon>
        <taxon>Ecdysozoa</taxon>
        <taxon>Arthropoda</taxon>
        <taxon>Chelicerata</taxon>
        <taxon>Arachnida</taxon>
        <taxon>Acari</taxon>
        <taxon>Acariformes</taxon>
        <taxon>Trombidiformes</taxon>
        <taxon>Prostigmata</taxon>
        <taxon>Eupodina</taxon>
        <taxon>Eriophyoidea</taxon>
        <taxon>Phytoptidae</taxon>
        <taxon>Fragariocoptes</taxon>
    </lineage>
</organism>
<keyword evidence="1" id="KW-1133">Transmembrane helix</keyword>
<feature type="transmembrane region" description="Helical" evidence="1">
    <location>
        <begin position="290"/>
        <end position="312"/>
    </location>
</feature>
<dbReference type="Proteomes" id="UP000825002">
    <property type="component" value="Unassembled WGS sequence"/>
</dbReference>
<comment type="caution">
    <text evidence="2">The sequence shown here is derived from an EMBL/GenBank/DDBJ whole genome shotgun (WGS) entry which is preliminary data.</text>
</comment>
<accession>A0ABQ7S5S7</accession>
<keyword evidence="3" id="KW-1185">Reference proteome</keyword>
<protein>
    <recommendedName>
        <fullName evidence="4">Gustatory receptor</fullName>
    </recommendedName>
</protein>
<evidence type="ECO:0000313" key="2">
    <source>
        <dbReference type="EMBL" id="KAG9508772.1"/>
    </source>
</evidence>
<proteinExistence type="predicted"/>